<dbReference type="InterPro" id="IPR001810">
    <property type="entry name" value="F-box_dom"/>
</dbReference>
<feature type="domain" description="F-box" evidence="2">
    <location>
        <begin position="71"/>
        <end position="128"/>
    </location>
</feature>
<evidence type="ECO:0000256" key="1">
    <source>
        <dbReference type="SAM" id="Phobius"/>
    </source>
</evidence>
<dbReference type="AlphaFoldDB" id="A0A165PBJ4"/>
<keyword evidence="1" id="KW-1133">Transmembrane helix</keyword>
<gene>
    <name evidence="3" type="ORF">EXIGLDRAFT_829518</name>
</gene>
<protein>
    <recommendedName>
        <fullName evidence="2">F-box domain-containing protein</fullName>
    </recommendedName>
</protein>
<keyword evidence="1" id="KW-0472">Membrane</keyword>
<reference evidence="3 4" key="1">
    <citation type="journal article" date="2016" name="Mol. Biol. Evol.">
        <title>Comparative Genomics of Early-Diverging Mushroom-Forming Fungi Provides Insights into the Origins of Lignocellulose Decay Capabilities.</title>
        <authorList>
            <person name="Nagy L.G."/>
            <person name="Riley R."/>
            <person name="Tritt A."/>
            <person name="Adam C."/>
            <person name="Daum C."/>
            <person name="Floudas D."/>
            <person name="Sun H."/>
            <person name="Yadav J.S."/>
            <person name="Pangilinan J."/>
            <person name="Larsson K.H."/>
            <person name="Matsuura K."/>
            <person name="Barry K."/>
            <person name="Labutti K."/>
            <person name="Kuo R."/>
            <person name="Ohm R.A."/>
            <person name="Bhattacharya S.S."/>
            <person name="Shirouzu T."/>
            <person name="Yoshinaga Y."/>
            <person name="Martin F.M."/>
            <person name="Grigoriev I.V."/>
            <person name="Hibbett D.S."/>
        </authorList>
    </citation>
    <scope>NUCLEOTIDE SEQUENCE [LARGE SCALE GENOMIC DNA]</scope>
    <source>
        <strain evidence="3 4">HHB12029</strain>
    </source>
</reference>
<keyword evidence="4" id="KW-1185">Reference proteome</keyword>
<feature type="transmembrane region" description="Helical" evidence="1">
    <location>
        <begin position="12"/>
        <end position="30"/>
    </location>
</feature>
<dbReference type="Proteomes" id="UP000077266">
    <property type="component" value="Unassembled WGS sequence"/>
</dbReference>
<dbReference type="EMBL" id="KV425890">
    <property type="protein sequence ID" value="KZW01938.1"/>
    <property type="molecule type" value="Genomic_DNA"/>
</dbReference>
<dbReference type="SUPFAM" id="SSF52058">
    <property type="entry name" value="L domain-like"/>
    <property type="match status" value="1"/>
</dbReference>
<dbReference type="Gene3D" id="3.80.10.10">
    <property type="entry name" value="Ribonuclease Inhibitor"/>
    <property type="match status" value="1"/>
</dbReference>
<organism evidence="3 4">
    <name type="scientific">Exidia glandulosa HHB12029</name>
    <dbReference type="NCBI Taxonomy" id="1314781"/>
    <lineage>
        <taxon>Eukaryota</taxon>
        <taxon>Fungi</taxon>
        <taxon>Dikarya</taxon>
        <taxon>Basidiomycota</taxon>
        <taxon>Agaricomycotina</taxon>
        <taxon>Agaricomycetes</taxon>
        <taxon>Auriculariales</taxon>
        <taxon>Exidiaceae</taxon>
        <taxon>Exidia</taxon>
    </lineage>
</organism>
<dbReference type="OrthoDB" id="3256525at2759"/>
<accession>A0A165PBJ4</accession>
<dbReference type="InterPro" id="IPR032675">
    <property type="entry name" value="LRR_dom_sf"/>
</dbReference>
<dbReference type="Pfam" id="PF12937">
    <property type="entry name" value="F-box-like"/>
    <property type="match status" value="1"/>
</dbReference>
<proteinExistence type="predicted"/>
<evidence type="ECO:0000313" key="4">
    <source>
        <dbReference type="Proteomes" id="UP000077266"/>
    </source>
</evidence>
<name>A0A165PBJ4_EXIGL</name>
<evidence type="ECO:0000313" key="3">
    <source>
        <dbReference type="EMBL" id="KZW01938.1"/>
    </source>
</evidence>
<sequence length="491" mass="56327">MPNLKTILRECNDWGIILILILILPLRILFWHGPRALATLLFHVIVSAQDILSEYGRKRDFGNNTRNAATRLPHEVQLEIFGVIARIKDLHSERGRPWGSAGSLARIALVCRSWHGCATQQLYSDIHLPTERACVRLAASLARRPPLTPFILRLTFPQSISVLPMLPIELVRRYTLLEEGYFTFREVPWYDLKVAVDEIIQRCSACHSIHFGIDSGGSHLRVYLPRLGRLRCLSIKGRRVAFSDDHACAIDFPAADLHHSLATLTSICIARCKIFYGSSVMLPSLISLTLEDCKLHIDWLASVTSQFPNLQHYHLIDNEFFPLTPGAKIRVVPERHILKSFTLTKPFFMSGPVSFPNTEFLCHVSIYADLLWGCYVLPPNIEVLELIPFQYAALDRSIVFNMVVKIKGHLREWKRNSPKLHTLRMYVDEVSNWRSQLETWKVVAVMLGSFCGVRGVRFDLSLRLAPSICQRVYSNRARDWMKRRLLWQDVL</sequence>
<keyword evidence="1" id="KW-0812">Transmembrane</keyword>
<evidence type="ECO:0000259" key="2">
    <source>
        <dbReference type="Pfam" id="PF12937"/>
    </source>
</evidence>
<dbReference type="InParanoid" id="A0A165PBJ4"/>